<keyword evidence="6" id="KW-0408">Iron</keyword>
<dbReference type="PATRIC" id="fig|1114964.3.peg.2769"/>
<dbReference type="InterPro" id="IPR000531">
    <property type="entry name" value="Beta-barrel_TonB"/>
</dbReference>
<evidence type="ECO:0000259" key="15">
    <source>
        <dbReference type="Pfam" id="PF07715"/>
    </source>
</evidence>
<dbReference type="AlphaFoldDB" id="T0HR79"/>
<evidence type="ECO:0000313" key="16">
    <source>
        <dbReference type="EMBL" id="EQB00059.1"/>
    </source>
</evidence>
<keyword evidence="8 12" id="KW-0798">TonB box</keyword>
<evidence type="ECO:0000256" key="5">
    <source>
        <dbReference type="ARBA" id="ARBA00022692"/>
    </source>
</evidence>
<keyword evidence="10 11" id="KW-0998">Cell outer membrane</keyword>
<evidence type="ECO:0000256" key="8">
    <source>
        <dbReference type="ARBA" id="ARBA00023077"/>
    </source>
</evidence>
<evidence type="ECO:0008006" key="18">
    <source>
        <dbReference type="Google" id="ProtNLM"/>
    </source>
</evidence>
<evidence type="ECO:0000256" key="2">
    <source>
        <dbReference type="ARBA" id="ARBA00022448"/>
    </source>
</evidence>
<keyword evidence="17" id="KW-1185">Reference proteome</keyword>
<dbReference type="OrthoDB" id="7223550at2"/>
<evidence type="ECO:0000256" key="1">
    <source>
        <dbReference type="ARBA" id="ARBA00004571"/>
    </source>
</evidence>
<keyword evidence="4" id="KW-0410">Iron transport</keyword>
<evidence type="ECO:0000256" key="4">
    <source>
        <dbReference type="ARBA" id="ARBA00022496"/>
    </source>
</evidence>
<evidence type="ECO:0000313" key="17">
    <source>
        <dbReference type="Proteomes" id="UP000015524"/>
    </source>
</evidence>
<feature type="domain" description="TonB-dependent receptor-like beta-barrel" evidence="14">
    <location>
        <begin position="321"/>
        <end position="727"/>
    </location>
</feature>
<keyword evidence="9 11" id="KW-0472">Membrane</keyword>
<dbReference type="Pfam" id="PF07715">
    <property type="entry name" value="Plug"/>
    <property type="match status" value="1"/>
</dbReference>
<dbReference type="InterPro" id="IPR039426">
    <property type="entry name" value="TonB-dep_rcpt-like"/>
</dbReference>
<keyword evidence="7" id="KW-0406">Ion transport</keyword>
<evidence type="ECO:0000259" key="14">
    <source>
        <dbReference type="Pfam" id="PF00593"/>
    </source>
</evidence>
<keyword evidence="2 11" id="KW-0813">Transport</keyword>
<keyword evidence="13" id="KW-0732">Signal</keyword>
<evidence type="ECO:0000256" key="13">
    <source>
        <dbReference type="SAM" id="SignalP"/>
    </source>
</evidence>
<dbReference type="InterPro" id="IPR012910">
    <property type="entry name" value="Plug_dom"/>
</dbReference>
<sequence>MMKAQLRLTCAVTLLLSGTSPLWAQTAPPQVGDQSADASGEIIVTARKRAETAFDTPVVLQAVGGEELSRRSITNVEGLSRVTPLLLIGENTGGVQGAPIAIRGIAGSEINPFSDQAVSFNIDGIQVARSSVQRLASMDVASVEILKGPQALFFGKNSPGGVISIRSADPTAEFDMKVSAGYEFGAREKRLEGYASGPMTDTLGIRVAGYFSSMRGYIDNVSVPAAGSLKSFGRGPEGHEFAARLTLKYEPDDRFNARFKLAYGAGKDSGPTSINQIVNCSGATPQLASANMDCQANGKTSLIDPGPAFQAVFPTKHGGKLFSDRNQVLTSLEMNFKPVDDVTVTSITGVYRFHTNNLSNTSAIDIQSNLLYTPERVTYRDINQELRVLTSFDGLANISAGAMYQSGAIDYHNRAYFSPGGVITSLFNVDNSQRGESYSFFGQLVLKPAASVEVSAGGRWSHESKRIRTISRGVEQISAVPQDSWSNFSPELTVKWSATSDLNLFASYRRGFLSGGFNGSAGASYTGVNLSYDQQTNRGGEIGVKARLFDRTLRLNLALFDYDIRGLQVAATTGVSNLSTNAGKAHTRGIELDGNWTSPVTGLTLRGAVSYNEAEYDLFTFACFKGQSVAQGCSLAPVSGVFTQQNLAGQPIVRAPKWGGYGGFNYETTMSGLKVGLSGDANYSGGYFNNAYNEPLGYQKSYWLFDASLRVGAPDDRWEVALVGRNLGNKYYVVRSSEQPFSGGASGTAVANRQADIIGAPNRGRELMIRVTVKPNLF</sequence>
<dbReference type="SUPFAM" id="SSF56935">
    <property type="entry name" value="Porins"/>
    <property type="match status" value="1"/>
</dbReference>
<dbReference type="Proteomes" id="UP000015524">
    <property type="component" value="Unassembled WGS sequence"/>
</dbReference>
<dbReference type="Pfam" id="PF00593">
    <property type="entry name" value="TonB_dep_Rec_b-barrel"/>
    <property type="match status" value="1"/>
</dbReference>
<evidence type="ECO:0000256" key="9">
    <source>
        <dbReference type="ARBA" id="ARBA00023136"/>
    </source>
</evidence>
<accession>T0HR79</accession>
<dbReference type="EMBL" id="ATIB01000071">
    <property type="protein sequence ID" value="EQB00059.1"/>
    <property type="molecule type" value="Genomic_DNA"/>
</dbReference>
<name>T0HR79_9SPHN</name>
<reference evidence="16 17" key="1">
    <citation type="journal article" date="2013" name="Genome Announc.">
        <title>Draft Genome Sequence of a Hexachlorocyclohexane-Degrading Bacterium, Sphingobium baderi Strain LL03T.</title>
        <authorList>
            <person name="Kaur J."/>
            <person name="Verma H."/>
            <person name="Tripathi C."/>
            <person name="Khurana J.P."/>
            <person name="Lal R."/>
        </authorList>
    </citation>
    <scope>NUCLEOTIDE SEQUENCE [LARGE SCALE GENOMIC DNA]</scope>
    <source>
        <strain evidence="16 17">LL03</strain>
    </source>
</reference>
<evidence type="ECO:0000256" key="6">
    <source>
        <dbReference type="ARBA" id="ARBA00023004"/>
    </source>
</evidence>
<comment type="similarity">
    <text evidence="11 12">Belongs to the TonB-dependent receptor family.</text>
</comment>
<comment type="caution">
    <text evidence="16">The sequence shown here is derived from an EMBL/GenBank/DDBJ whole genome shotgun (WGS) entry which is preliminary data.</text>
</comment>
<organism evidence="16 17">
    <name type="scientific">Sphingobium baderi LL03</name>
    <dbReference type="NCBI Taxonomy" id="1114964"/>
    <lineage>
        <taxon>Bacteria</taxon>
        <taxon>Pseudomonadati</taxon>
        <taxon>Pseudomonadota</taxon>
        <taxon>Alphaproteobacteria</taxon>
        <taxon>Sphingomonadales</taxon>
        <taxon>Sphingomonadaceae</taxon>
        <taxon>Sphingobium</taxon>
    </lineage>
</organism>
<dbReference type="Gene3D" id="2.40.170.20">
    <property type="entry name" value="TonB-dependent receptor, beta-barrel domain"/>
    <property type="match status" value="1"/>
</dbReference>
<feature type="signal peptide" evidence="13">
    <location>
        <begin position="1"/>
        <end position="24"/>
    </location>
</feature>
<feature type="chain" id="PRO_5004563900" description="TonB-denpendent receptor" evidence="13">
    <location>
        <begin position="25"/>
        <end position="778"/>
    </location>
</feature>
<dbReference type="InterPro" id="IPR036942">
    <property type="entry name" value="Beta-barrel_TonB_sf"/>
</dbReference>
<dbReference type="PANTHER" id="PTHR32552">
    <property type="entry name" value="FERRICHROME IRON RECEPTOR-RELATED"/>
    <property type="match status" value="1"/>
</dbReference>
<dbReference type="PROSITE" id="PS52016">
    <property type="entry name" value="TONB_DEPENDENT_REC_3"/>
    <property type="match status" value="1"/>
</dbReference>
<evidence type="ECO:0000256" key="10">
    <source>
        <dbReference type="ARBA" id="ARBA00023237"/>
    </source>
</evidence>
<proteinExistence type="inferred from homology"/>
<feature type="domain" description="TonB-dependent receptor plug" evidence="15">
    <location>
        <begin position="54"/>
        <end position="162"/>
    </location>
</feature>
<evidence type="ECO:0000256" key="11">
    <source>
        <dbReference type="PROSITE-ProRule" id="PRU01360"/>
    </source>
</evidence>
<comment type="subcellular location">
    <subcellularLocation>
        <location evidence="1 11">Cell outer membrane</location>
        <topology evidence="1 11">Multi-pass membrane protein</topology>
    </subcellularLocation>
</comment>
<dbReference type="GO" id="GO:0006826">
    <property type="term" value="P:iron ion transport"/>
    <property type="evidence" value="ECO:0007669"/>
    <property type="project" value="UniProtKB-KW"/>
</dbReference>
<evidence type="ECO:0000256" key="3">
    <source>
        <dbReference type="ARBA" id="ARBA00022452"/>
    </source>
</evidence>
<dbReference type="PANTHER" id="PTHR32552:SF81">
    <property type="entry name" value="TONB-DEPENDENT OUTER MEMBRANE RECEPTOR"/>
    <property type="match status" value="1"/>
</dbReference>
<dbReference type="RefSeq" id="WP_021245460.1">
    <property type="nucleotide sequence ID" value="NZ_ATIB01000071.1"/>
</dbReference>
<keyword evidence="5 11" id="KW-0812">Transmembrane</keyword>
<dbReference type="eggNOG" id="COG4774">
    <property type="taxonomic scope" value="Bacteria"/>
</dbReference>
<protein>
    <recommendedName>
        <fullName evidence="18">TonB-denpendent receptor</fullName>
    </recommendedName>
</protein>
<evidence type="ECO:0000256" key="12">
    <source>
        <dbReference type="RuleBase" id="RU003357"/>
    </source>
</evidence>
<keyword evidence="3 11" id="KW-1134">Transmembrane beta strand</keyword>
<dbReference type="GO" id="GO:0009279">
    <property type="term" value="C:cell outer membrane"/>
    <property type="evidence" value="ECO:0007669"/>
    <property type="project" value="UniProtKB-SubCell"/>
</dbReference>
<evidence type="ECO:0000256" key="7">
    <source>
        <dbReference type="ARBA" id="ARBA00023065"/>
    </source>
</evidence>
<gene>
    <name evidence="16" type="ORF">L485_14135</name>
</gene>